<dbReference type="Proteomes" id="UP000295132">
    <property type="component" value="Unassembled WGS sequence"/>
</dbReference>
<evidence type="ECO:0000313" key="3">
    <source>
        <dbReference type="EMBL" id="TDK60858.1"/>
    </source>
</evidence>
<protein>
    <recommendedName>
        <fullName evidence="1">DUF7164 domain-containing protein</fullName>
    </recommendedName>
</protein>
<reference evidence="3 4" key="1">
    <citation type="submission" date="2019-03" db="EMBL/GenBank/DDBJ databases">
        <title>Bacillus niacini sp. nov. a Nicotinate-Metabolizing Mesophile Isolated from Soil.</title>
        <authorList>
            <person name="Zhang G."/>
        </authorList>
    </citation>
    <scope>NUCLEOTIDE SEQUENCE [LARGE SCALE GENOMIC DNA]</scope>
    <source>
        <strain evidence="3 4">WN066</strain>
    </source>
</reference>
<dbReference type="EMBL" id="JAVGVR010000001">
    <property type="protein sequence ID" value="MDQ6598592.1"/>
    <property type="molecule type" value="Genomic_DNA"/>
</dbReference>
<sequence length="281" mass="32154">MKRALVVYVEDKPSLLMQFGWLYTSLKYIEADDTDLVVFGTKNALKKIPDDCIKIEQSPISYNKEWQNYHYINSIACVADDSAAFLNQYDLLLRTDVDTFLTPAWKDFFPDYYTVGGGGYVNDSEVSGNLKTIAQKLGYRHQGHHNIGSTHYGWAPLVRNVCIHSLAAAKYIINNEFSNGYGIWPGWYKGVVSMYSNEIAVNHLVDKVIIDGNKLDYFSTSSESTLDHPHIHCWHTAEMFSKFAFELGYYDHIKLEELDQSIVKDYCLFIALKAKQERIGL</sequence>
<evidence type="ECO:0000259" key="1">
    <source>
        <dbReference type="Pfam" id="PF23741"/>
    </source>
</evidence>
<dbReference type="Proteomes" id="UP001178888">
    <property type="component" value="Unassembled WGS sequence"/>
</dbReference>
<evidence type="ECO:0000313" key="2">
    <source>
        <dbReference type="EMBL" id="MDQ6598592.1"/>
    </source>
</evidence>
<dbReference type="RefSeq" id="WP_133335117.1">
    <property type="nucleotide sequence ID" value="NZ_JAVGVR010000001.1"/>
</dbReference>
<organism evidence="3 4">
    <name type="scientific">Bacillus salipaludis</name>
    <dbReference type="NCBI Taxonomy" id="2547811"/>
    <lineage>
        <taxon>Bacteria</taxon>
        <taxon>Bacillati</taxon>
        <taxon>Bacillota</taxon>
        <taxon>Bacilli</taxon>
        <taxon>Bacillales</taxon>
        <taxon>Bacillaceae</taxon>
        <taxon>Bacillus</taxon>
    </lineage>
</organism>
<proteinExistence type="predicted"/>
<accession>A0A4R5VQJ3</accession>
<gene>
    <name evidence="3" type="ORF">E2K98_14130</name>
    <name evidence="2" type="ORF">RCG21_19890</name>
</gene>
<comment type="caution">
    <text evidence="3">The sequence shown here is derived from an EMBL/GenBank/DDBJ whole genome shotgun (WGS) entry which is preliminary data.</text>
</comment>
<name>A0A4R5VQJ3_9BACI</name>
<evidence type="ECO:0000313" key="5">
    <source>
        <dbReference type="Proteomes" id="UP001178888"/>
    </source>
</evidence>
<reference evidence="2" key="2">
    <citation type="submission" date="2023-08" db="EMBL/GenBank/DDBJ databases">
        <title>Nitrogen cycling bacteria in agricultural field soils.</title>
        <authorList>
            <person name="Jang J."/>
        </authorList>
    </citation>
    <scope>NUCLEOTIDE SEQUENCE</scope>
    <source>
        <strain evidence="2">PS3-36</strain>
    </source>
</reference>
<dbReference type="EMBL" id="SMYO01000006">
    <property type="protein sequence ID" value="TDK60858.1"/>
    <property type="molecule type" value="Genomic_DNA"/>
</dbReference>
<keyword evidence="5" id="KW-1185">Reference proteome</keyword>
<dbReference type="AlphaFoldDB" id="A0A4R5VQJ3"/>
<dbReference type="Pfam" id="PF23741">
    <property type="entry name" value="DUF7164"/>
    <property type="match status" value="1"/>
</dbReference>
<dbReference type="InterPro" id="IPR055588">
    <property type="entry name" value="DUF7164"/>
</dbReference>
<feature type="domain" description="DUF7164" evidence="1">
    <location>
        <begin position="2"/>
        <end position="263"/>
    </location>
</feature>
<evidence type="ECO:0000313" key="4">
    <source>
        <dbReference type="Proteomes" id="UP000295132"/>
    </source>
</evidence>